<keyword evidence="1" id="KW-1133">Transmembrane helix</keyword>
<dbReference type="AlphaFoldDB" id="A0A5B7YA96"/>
<evidence type="ECO:0000313" key="3">
    <source>
        <dbReference type="Proteomes" id="UP000304912"/>
    </source>
</evidence>
<gene>
    <name evidence="2" type="ORF">FBQ74_03405</name>
</gene>
<dbReference type="InterPro" id="IPR032307">
    <property type="entry name" value="PepSY_TM-like_2"/>
</dbReference>
<dbReference type="InterPro" id="IPR014469">
    <property type="entry name" value="DUF2271"/>
</dbReference>
<dbReference type="KEGG" id="salk:FBQ74_03405"/>
<feature type="transmembrane region" description="Helical" evidence="1">
    <location>
        <begin position="185"/>
        <end position="207"/>
    </location>
</feature>
<evidence type="ECO:0000256" key="1">
    <source>
        <dbReference type="SAM" id="Phobius"/>
    </source>
</evidence>
<evidence type="ECO:0000313" key="2">
    <source>
        <dbReference type="EMBL" id="QCZ92572.1"/>
    </source>
</evidence>
<sequence length="357" mass="40267">MTTKRRRRSKWWDLRTWHWISSAICLAGLLVFAVTGITLNHATSIESEPVVTSVEKALPDSMVSTLSRARDSDTLPRGFNRWMTDNAHVDPSEFSLQWSEYELYGNRAGPGKDSWFSVDLESGDVYFESTARGMVAFFNDLHKGRNTGFWWKMFIDFFSIATLLFSLTGLWLLKRYAKGRSSTWPLVIAGISIPALLLILSTSAHAASGTLSVTVPRQQVAEYHNPYVAIWLADSRHTKVINIKVMYDVEMENDKGEKWLKDLRLWWRRSGRSADLPIDGVSGATRHPGELSVNLSEHMQNITSLEAGDYFIFVEAARELGGRELVKLPLTLPLTTSLTVSRSGKHELGQITLTMEP</sequence>
<dbReference type="Pfam" id="PF10029">
    <property type="entry name" value="DUF2271"/>
    <property type="match status" value="1"/>
</dbReference>
<keyword evidence="3" id="KW-1185">Reference proteome</keyword>
<name>A0A5B7YA96_9ALTE</name>
<accession>A0A5B7YA96</accession>
<feature type="transmembrane region" description="Helical" evidence="1">
    <location>
        <begin position="149"/>
        <end position="173"/>
    </location>
</feature>
<organism evidence="2 3">
    <name type="scientific">Salinimonas iocasae</name>
    <dbReference type="NCBI Taxonomy" id="2572577"/>
    <lineage>
        <taxon>Bacteria</taxon>
        <taxon>Pseudomonadati</taxon>
        <taxon>Pseudomonadota</taxon>
        <taxon>Gammaproteobacteria</taxon>
        <taxon>Alteromonadales</taxon>
        <taxon>Alteromonadaceae</taxon>
        <taxon>Alteromonas/Salinimonas group</taxon>
        <taxon>Salinimonas</taxon>
    </lineage>
</organism>
<dbReference type="OrthoDB" id="27171at2"/>
<dbReference type="RefSeq" id="WP_139755325.1">
    <property type="nucleotide sequence ID" value="NZ_CP039852.1"/>
</dbReference>
<protein>
    <submittedName>
        <fullName evidence="2">DUF2271 domain-containing protein</fullName>
    </submittedName>
</protein>
<dbReference type="PANTHER" id="PTHR40115:SF1">
    <property type="entry name" value="INNER MEMBRANE PROTEIN WITH PEPSY TM HELIX"/>
    <property type="match status" value="1"/>
</dbReference>
<proteinExistence type="predicted"/>
<keyword evidence="1" id="KW-0472">Membrane</keyword>
<dbReference type="PANTHER" id="PTHR40115">
    <property type="entry name" value="INNER MEMBRANE PROTEIN WITH PEPSY TM HELIX"/>
    <property type="match status" value="1"/>
</dbReference>
<dbReference type="Proteomes" id="UP000304912">
    <property type="component" value="Chromosome"/>
</dbReference>
<keyword evidence="1" id="KW-0812">Transmembrane</keyword>
<dbReference type="Pfam" id="PF16357">
    <property type="entry name" value="PepSY_TM_like_2"/>
    <property type="match status" value="1"/>
</dbReference>
<dbReference type="EMBL" id="CP039852">
    <property type="protein sequence ID" value="QCZ92572.1"/>
    <property type="molecule type" value="Genomic_DNA"/>
</dbReference>
<reference evidence="2 3" key="1">
    <citation type="submission" date="2019-04" db="EMBL/GenBank/DDBJ databases">
        <title>Salinimonas iocasae sp. nov., a halophilic bacterium isolated from the outer tube casing of tubeworms in Okinawa Trough.</title>
        <authorList>
            <person name="Zhang H."/>
            <person name="Wang H."/>
            <person name="Li C."/>
        </authorList>
    </citation>
    <scope>NUCLEOTIDE SEQUENCE [LARGE SCALE GENOMIC DNA]</scope>
    <source>
        <strain evidence="2 3">KX18D6</strain>
    </source>
</reference>